<accession>A0AAD5USE6</accession>
<organism evidence="8 9">
    <name type="scientific">Meripilus lineatus</name>
    <dbReference type="NCBI Taxonomy" id="2056292"/>
    <lineage>
        <taxon>Eukaryota</taxon>
        <taxon>Fungi</taxon>
        <taxon>Dikarya</taxon>
        <taxon>Basidiomycota</taxon>
        <taxon>Agaricomycotina</taxon>
        <taxon>Agaricomycetes</taxon>
        <taxon>Polyporales</taxon>
        <taxon>Meripilaceae</taxon>
        <taxon>Meripilus</taxon>
    </lineage>
</organism>
<feature type="compositionally biased region" description="Polar residues" evidence="6">
    <location>
        <begin position="538"/>
        <end position="548"/>
    </location>
</feature>
<keyword evidence="4" id="KW-0067">ATP-binding</keyword>
<evidence type="ECO:0000313" key="9">
    <source>
        <dbReference type="Proteomes" id="UP001212997"/>
    </source>
</evidence>
<feature type="region of interest" description="Disordered" evidence="6">
    <location>
        <begin position="475"/>
        <end position="763"/>
    </location>
</feature>
<dbReference type="SUPFAM" id="SSF53150">
    <property type="entry name" value="DNA repair protein MutS, domain II"/>
    <property type="match status" value="1"/>
</dbReference>
<feature type="compositionally biased region" description="Acidic residues" evidence="6">
    <location>
        <begin position="683"/>
        <end position="692"/>
    </location>
</feature>
<feature type="compositionally biased region" description="Low complexity" evidence="6">
    <location>
        <begin position="565"/>
        <end position="576"/>
    </location>
</feature>
<evidence type="ECO:0000256" key="6">
    <source>
        <dbReference type="SAM" id="MobiDB-lite"/>
    </source>
</evidence>
<dbReference type="Pfam" id="PF05188">
    <property type="entry name" value="MutS_II"/>
    <property type="match status" value="1"/>
</dbReference>
<dbReference type="InterPro" id="IPR007695">
    <property type="entry name" value="DNA_mismatch_repair_MutS-lik_N"/>
</dbReference>
<gene>
    <name evidence="8" type="ORF">NLI96_g11088</name>
</gene>
<keyword evidence="2" id="KW-0547">Nucleotide-binding</keyword>
<dbReference type="PANTHER" id="PTHR11361">
    <property type="entry name" value="DNA MISMATCH REPAIR PROTEIN MUTS FAMILY MEMBER"/>
    <property type="match status" value="1"/>
</dbReference>
<dbReference type="GO" id="GO:0030983">
    <property type="term" value="F:mismatched DNA binding"/>
    <property type="evidence" value="ECO:0007669"/>
    <property type="project" value="InterPro"/>
</dbReference>
<feature type="compositionally biased region" description="Low complexity" evidence="6">
    <location>
        <begin position="475"/>
        <end position="489"/>
    </location>
</feature>
<dbReference type="GO" id="GO:0032301">
    <property type="term" value="C:MutSalpha complex"/>
    <property type="evidence" value="ECO:0007669"/>
    <property type="project" value="TreeGrafter"/>
</dbReference>
<dbReference type="GO" id="GO:0005524">
    <property type="term" value="F:ATP binding"/>
    <property type="evidence" value="ECO:0007669"/>
    <property type="project" value="UniProtKB-KW"/>
</dbReference>
<feature type="compositionally biased region" description="Acidic residues" evidence="6">
    <location>
        <begin position="637"/>
        <end position="646"/>
    </location>
</feature>
<evidence type="ECO:0000259" key="7">
    <source>
        <dbReference type="PROSITE" id="PS00486"/>
    </source>
</evidence>
<dbReference type="InterPro" id="IPR007696">
    <property type="entry name" value="DNA_mismatch_repair_MutS_core"/>
</dbReference>
<dbReference type="Gene3D" id="3.40.1170.10">
    <property type="entry name" value="DNA repair protein MutS, domain I"/>
    <property type="match status" value="1"/>
</dbReference>
<name>A0AAD5USE6_9APHY</name>
<feature type="compositionally biased region" description="Basic and acidic residues" evidence="6">
    <location>
        <begin position="791"/>
        <end position="805"/>
    </location>
</feature>
<keyword evidence="5" id="KW-0238">DNA-binding</keyword>
<comment type="caution">
    <text evidence="8">The sequence shown here is derived from an EMBL/GenBank/DDBJ whole genome shotgun (WGS) entry which is preliminary data.</text>
</comment>
<evidence type="ECO:0000256" key="1">
    <source>
        <dbReference type="ARBA" id="ARBA00006271"/>
    </source>
</evidence>
<evidence type="ECO:0000313" key="8">
    <source>
        <dbReference type="EMBL" id="KAJ3476536.1"/>
    </source>
</evidence>
<feature type="compositionally biased region" description="Basic residues" evidence="6">
    <location>
        <begin position="704"/>
        <end position="721"/>
    </location>
</feature>
<dbReference type="PANTHER" id="PTHR11361:SF148">
    <property type="entry name" value="DNA MISMATCH REPAIR PROTEIN MSH6"/>
    <property type="match status" value="1"/>
</dbReference>
<dbReference type="InterPro" id="IPR016151">
    <property type="entry name" value="DNA_mismatch_repair_MutS_N"/>
</dbReference>
<dbReference type="EMBL" id="JANAWD010000696">
    <property type="protein sequence ID" value="KAJ3476536.1"/>
    <property type="molecule type" value="Genomic_DNA"/>
</dbReference>
<feature type="compositionally biased region" description="Polar residues" evidence="6">
    <location>
        <begin position="214"/>
        <end position="243"/>
    </location>
</feature>
<keyword evidence="3" id="KW-0227">DNA damage</keyword>
<feature type="compositionally biased region" description="Polar residues" evidence="6">
    <location>
        <begin position="432"/>
        <end position="456"/>
    </location>
</feature>
<feature type="compositionally biased region" description="Low complexity" evidence="6">
    <location>
        <begin position="509"/>
        <end position="525"/>
    </location>
</feature>
<feature type="compositionally biased region" description="Pro residues" evidence="6">
    <location>
        <begin position="749"/>
        <end position="763"/>
    </location>
</feature>
<dbReference type="SMART" id="SM00533">
    <property type="entry name" value="MUTSd"/>
    <property type="match status" value="1"/>
</dbReference>
<evidence type="ECO:0000256" key="2">
    <source>
        <dbReference type="ARBA" id="ARBA00022741"/>
    </source>
</evidence>
<dbReference type="SUPFAM" id="SSF55271">
    <property type="entry name" value="DNA repair protein MutS, domain I"/>
    <property type="match status" value="1"/>
</dbReference>
<keyword evidence="9" id="KW-1185">Reference proteome</keyword>
<dbReference type="PROSITE" id="PS00486">
    <property type="entry name" value="DNA_MISMATCH_REPAIR_2"/>
    <property type="match status" value="1"/>
</dbReference>
<dbReference type="InterPro" id="IPR036678">
    <property type="entry name" value="MutS_con_dom_sf"/>
</dbReference>
<feature type="region of interest" description="Disordered" evidence="6">
    <location>
        <begin position="211"/>
        <end position="248"/>
    </location>
</feature>
<dbReference type="SUPFAM" id="SSF48334">
    <property type="entry name" value="DNA repair protein MutS, domain III"/>
    <property type="match status" value="1"/>
</dbReference>
<evidence type="ECO:0000256" key="4">
    <source>
        <dbReference type="ARBA" id="ARBA00022840"/>
    </source>
</evidence>
<dbReference type="SMART" id="SM00534">
    <property type="entry name" value="MUTSac"/>
    <property type="match status" value="1"/>
</dbReference>
<dbReference type="InterPro" id="IPR036187">
    <property type="entry name" value="DNA_mismatch_repair_MutS_sf"/>
</dbReference>
<reference evidence="8" key="1">
    <citation type="submission" date="2022-07" db="EMBL/GenBank/DDBJ databases">
        <title>Genome Sequence of Physisporinus lineatus.</title>
        <authorList>
            <person name="Buettner E."/>
        </authorList>
    </citation>
    <scope>NUCLEOTIDE SEQUENCE</scope>
    <source>
        <strain evidence="8">VT162</strain>
    </source>
</reference>
<dbReference type="InterPro" id="IPR045076">
    <property type="entry name" value="MutS"/>
</dbReference>
<dbReference type="FunFam" id="3.40.1170.10:FF:000002">
    <property type="entry name" value="DNA mismatch repair protein"/>
    <property type="match status" value="1"/>
</dbReference>
<feature type="region of interest" description="Disordered" evidence="6">
    <location>
        <begin position="417"/>
        <end position="462"/>
    </location>
</feature>
<feature type="compositionally biased region" description="Acidic residues" evidence="6">
    <location>
        <begin position="725"/>
        <end position="746"/>
    </location>
</feature>
<dbReference type="GO" id="GO:0006298">
    <property type="term" value="P:mismatch repair"/>
    <property type="evidence" value="ECO:0007669"/>
    <property type="project" value="InterPro"/>
</dbReference>
<dbReference type="InterPro" id="IPR000432">
    <property type="entry name" value="DNA_mismatch_repair_MutS_C"/>
</dbReference>
<comment type="similarity">
    <text evidence="1">Belongs to the DNA mismatch repair MutS family.</text>
</comment>
<sequence length="1801" mass="198115">MNSAPLHGSDTLFLAQAYAGDALRHNPLDWENPWYMFYLLAFQPLFPTLPGKRQKVFICPQFAFSRTQFTNDNETIKSKKVPDFCFVYLDGHISPEPPITSSTQVTNHALLHSFLRGPWVVNEGIVLALCEIKSFPKIQRDVSPGDLRSHFRTVMKSKFAEARAAARVQLKIFFDAHPLAVGVVAIACVGDFFSWVSCERGMVSPPSKYLDSTFEPSTGARSRSTLSGTMSSGEGNLSVQSAAGSVRGGRMLRSRKFIKRPSRLPTLAAPAIRQKGSKALKPRPTLVTTAFQKALLVRSVRRASEGHSNSTSACIRKSVLMSNTISALDPLSNIFRDRKLSQQSSGGIPAMSTPLNGANGDTLLAGFESLNLSSPESISPSIRMGSADLRARAFDNFAAGTPGSGYERLPALSISRASSPPPSFGTSIDFDSPNSWADTSGTSDTGRPSPKSSNMPPKTGDKLKQKSLMSFFGKPTASATATPNAATASVKTPDPKTKLKASAKANVVTPSSTTKSALKSKSTPSGTRRKSDAAPSSDAPNGESTAAETRTPAVLRTPLMKAGPSQSQSSGVGVSSAKYSRSSAGGMSGGTPPTSDPISVDVDMEDEEEDKGKRTKKTAVTTPAPGTKRPKRKIVIEDSDDEDGPQDIDTVAYKKGLSAYRPSPEPVRKSQARAKKARMTVEISEDEEDEEESKTSGMNAFTKRLSKFKKSPSKSQSKGRKKANDDDDDFIVPDDEADDNEDENDDAPAPHPAPLPPLRPLPPIPSIIPPLIIRPLLRRRTRRTTITHNKSPAERRAKQQKDEKKSAEDAFAFLLDVRDKDGVRPGQPGYDPRTLYIPAAAWKSFTPFEKQFWEIKQNHYDTILFFQKGKFLELYEEDARIGHQEFDLKLTQRVKMSMVGVPEMSFNFWAAKFLAKGYKVGRVDQAETALGAEMRIAADKSSKKKVPAEDKAKDKIVRRELNKVYTNGTLVDEALLTDEQAGHCVSIREDPDDEGEGGGGATNAKKNKESRKGFGICVLDSSTSEFNLSAFEDDVCRTKLETMIRQLRPKEILFTKGNLSVSTTRLLKAILPDSCLWTSLRDVEGHSYQDTLKELKKLYPEQEGEEEDMDDDDEWGQCNRLGLTKAVPPAIRKMVSSTNAIEALGSMIWYLRTLNIDKDILSMKNFNVYDPMKRGQGLVLDGQTLAHIEVLLNNEGTNDGSLLKLLGRCVTPSGKRLFRIWLCMPLREVADIKARQDAVQDLLDHPSFEGDFMEVTKGLPDLERIVSRIHAKNCRVKDFLKVLEAFRKLSKGLAQLADTAESFESKTILGLLRSAPDLAPNLKHVKTMFKKPEDNADELFPEDGQDEAYDEIMGEIRGYEEELDEQLEQFKKELKCKLSYWHSAQGTKEIYLVQTDPKDVKRVPRDWTKSGSTKTAHRWLVPSLAGSIRSLKEARETRNSVIKDFKNRLYAEFDADRDVWLRSIRVLSELDCLFSLAKASNALGEPQCRPEIIEGDSAWIDFEELRHPALCVSSTLKGDFIPNDVRLGGGVGRIALLTGPNMGGKSTAMRMTATGVVGSDLSVNLPSLTPSQIMAQLGMFVPARKARLCPVDAILTRMGAYDNMFSNASTFKVELDECCKILRDATPKSLVILDELGRGTSTYDGMAIAGAVLHQLATHTLALSFFATHYGSLTDDFAYHPNIRNMHMSTLLIFLYKLVEGVASSSFGTHVANLAGVPMEVVERADVVSKDFARNFKEKIEGNKSKSSGRLTIHLQADFAYLCSLATGKVDLPENTVKRREVLMRLKDSVKSCLSANTSSA</sequence>
<dbReference type="Gene3D" id="3.30.420.110">
    <property type="entry name" value="MutS, connector domain"/>
    <property type="match status" value="1"/>
</dbReference>
<dbReference type="InterPro" id="IPR027417">
    <property type="entry name" value="P-loop_NTPase"/>
</dbReference>
<dbReference type="Gene3D" id="1.10.1420.10">
    <property type="match status" value="2"/>
</dbReference>
<dbReference type="SUPFAM" id="SSF52540">
    <property type="entry name" value="P-loop containing nucleoside triphosphate hydrolases"/>
    <property type="match status" value="1"/>
</dbReference>
<dbReference type="Pfam" id="PF05192">
    <property type="entry name" value="MutS_III"/>
    <property type="match status" value="1"/>
</dbReference>
<feature type="region of interest" description="Disordered" evidence="6">
    <location>
        <begin position="987"/>
        <end position="1007"/>
    </location>
</feature>
<dbReference type="InterPro" id="IPR007860">
    <property type="entry name" value="DNA_mmatch_repair_MutS_con_dom"/>
</dbReference>
<evidence type="ECO:0000256" key="3">
    <source>
        <dbReference type="ARBA" id="ARBA00022763"/>
    </source>
</evidence>
<evidence type="ECO:0000256" key="5">
    <source>
        <dbReference type="ARBA" id="ARBA00023125"/>
    </source>
</evidence>
<feature type="compositionally biased region" description="Polar residues" evidence="6">
    <location>
        <begin position="577"/>
        <end position="597"/>
    </location>
</feature>
<dbReference type="Gene3D" id="3.40.50.300">
    <property type="entry name" value="P-loop containing nucleotide triphosphate hydrolases"/>
    <property type="match status" value="1"/>
</dbReference>
<feature type="domain" description="DNA mismatch repair proteins mutS family" evidence="7">
    <location>
        <begin position="1629"/>
        <end position="1645"/>
    </location>
</feature>
<protein>
    <recommendedName>
        <fullName evidence="7">DNA mismatch repair proteins mutS family domain-containing protein</fullName>
    </recommendedName>
</protein>
<proteinExistence type="inferred from homology"/>
<dbReference type="Pfam" id="PF01624">
    <property type="entry name" value="MutS_I"/>
    <property type="match status" value="1"/>
</dbReference>
<dbReference type="Pfam" id="PF00488">
    <property type="entry name" value="MutS_V"/>
    <property type="match status" value="1"/>
</dbReference>
<dbReference type="Proteomes" id="UP001212997">
    <property type="component" value="Unassembled WGS sequence"/>
</dbReference>
<dbReference type="GO" id="GO:0140664">
    <property type="term" value="F:ATP-dependent DNA damage sensor activity"/>
    <property type="evidence" value="ECO:0007669"/>
    <property type="project" value="InterPro"/>
</dbReference>
<feature type="region of interest" description="Disordered" evidence="6">
    <location>
        <begin position="779"/>
        <end position="805"/>
    </location>
</feature>